<evidence type="ECO:0000313" key="1">
    <source>
        <dbReference type="EMBL" id="JAH01003.1"/>
    </source>
</evidence>
<reference evidence="1" key="1">
    <citation type="submission" date="2014-11" db="EMBL/GenBank/DDBJ databases">
        <authorList>
            <person name="Amaro Gonzalez C."/>
        </authorList>
    </citation>
    <scope>NUCLEOTIDE SEQUENCE</scope>
</reference>
<proteinExistence type="predicted"/>
<sequence length="30" mass="3603">MPLRTSNILKYISNMSTLLKYNDIVLHNYF</sequence>
<accession>A0A0E9PAY3</accession>
<name>A0A0E9PAY3_ANGAN</name>
<organism evidence="1">
    <name type="scientific">Anguilla anguilla</name>
    <name type="common">European freshwater eel</name>
    <name type="synonym">Muraena anguilla</name>
    <dbReference type="NCBI Taxonomy" id="7936"/>
    <lineage>
        <taxon>Eukaryota</taxon>
        <taxon>Metazoa</taxon>
        <taxon>Chordata</taxon>
        <taxon>Craniata</taxon>
        <taxon>Vertebrata</taxon>
        <taxon>Euteleostomi</taxon>
        <taxon>Actinopterygii</taxon>
        <taxon>Neopterygii</taxon>
        <taxon>Teleostei</taxon>
        <taxon>Anguilliformes</taxon>
        <taxon>Anguillidae</taxon>
        <taxon>Anguilla</taxon>
    </lineage>
</organism>
<dbReference type="EMBL" id="GBXM01107574">
    <property type="protein sequence ID" value="JAH01003.1"/>
    <property type="molecule type" value="Transcribed_RNA"/>
</dbReference>
<reference evidence="1" key="2">
    <citation type="journal article" date="2015" name="Fish Shellfish Immunol.">
        <title>Early steps in the European eel (Anguilla anguilla)-Vibrio vulnificus interaction in the gills: Role of the RtxA13 toxin.</title>
        <authorList>
            <person name="Callol A."/>
            <person name="Pajuelo D."/>
            <person name="Ebbesson L."/>
            <person name="Teles M."/>
            <person name="MacKenzie S."/>
            <person name="Amaro C."/>
        </authorList>
    </citation>
    <scope>NUCLEOTIDE SEQUENCE</scope>
</reference>
<protein>
    <submittedName>
        <fullName evidence="1">Uncharacterized protein</fullName>
    </submittedName>
</protein>
<dbReference type="AlphaFoldDB" id="A0A0E9PAY3"/>